<dbReference type="GO" id="GO:0016020">
    <property type="term" value="C:membrane"/>
    <property type="evidence" value="ECO:0007669"/>
    <property type="project" value="UniProtKB-SubCell"/>
</dbReference>
<protein>
    <submittedName>
        <fullName evidence="7">Uncharacterized protein</fullName>
    </submittedName>
</protein>
<feature type="region of interest" description="Disordered" evidence="5">
    <location>
        <begin position="1731"/>
        <end position="1759"/>
    </location>
</feature>
<evidence type="ECO:0000256" key="6">
    <source>
        <dbReference type="SAM" id="Phobius"/>
    </source>
</evidence>
<feature type="compositionally biased region" description="Low complexity" evidence="5">
    <location>
        <begin position="908"/>
        <end position="917"/>
    </location>
</feature>
<proteinExistence type="predicted"/>
<feature type="compositionally biased region" description="Low complexity" evidence="5">
    <location>
        <begin position="1320"/>
        <end position="1405"/>
    </location>
</feature>
<feature type="compositionally biased region" description="Basic and acidic residues" evidence="5">
    <location>
        <begin position="1750"/>
        <end position="1759"/>
    </location>
</feature>
<dbReference type="EMBL" id="HBJA01104727">
    <property type="protein sequence ID" value="CAE0824895.1"/>
    <property type="molecule type" value="Transcribed_RNA"/>
</dbReference>
<reference evidence="7" key="1">
    <citation type="submission" date="2021-01" db="EMBL/GenBank/DDBJ databases">
        <authorList>
            <person name="Corre E."/>
            <person name="Pelletier E."/>
            <person name="Niang G."/>
            <person name="Scheremetjew M."/>
            <person name="Finn R."/>
            <person name="Kale V."/>
            <person name="Holt S."/>
            <person name="Cochrane G."/>
            <person name="Meng A."/>
            <person name="Brown T."/>
            <person name="Cohen L."/>
        </authorList>
    </citation>
    <scope>NUCLEOTIDE SEQUENCE</scope>
    <source>
        <strain evidence="7">CCMP1594</strain>
    </source>
</reference>
<dbReference type="PANTHER" id="PTHR15549:SF30">
    <property type="entry name" value="MID2 DOMAIN-CONTAINING PROTEIN"/>
    <property type="match status" value="1"/>
</dbReference>
<feature type="compositionally biased region" description="Polar residues" evidence="5">
    <location>
        <begin position="919"/>
        <end position="928"/>
    </location>
</feature>
<keyword evidence="2 6" id="KW-0812">Transmembrane</keyword>
<evidence type="ECO:0000256" key="4">
    <source>
        <dbReference type="ARBA" id="ARBA00023136"/>
    </source>
</evidence>
<keyword evidence="4 6" id="KW-0472">Membrane</keyword>
<feature type="region of interest" description="Disordered" evidence="5">
    <location>
        <begin position="1282"/>
        <end position="1304"/>
    </location>
</feature>
<feature type="compositionally biased region" description="Pro residues" evidence="5">
    <location>
        <begin position="1961"/>
        <end position="1974"/>
    </location>
</feature>
<evidence type="ECO:0000256" key="2">
    <source>
        <dbReference type="ARBA" id="ARBA00022692"/>
    </source>
</evidence>
<accession>A0A7S4G4F6</accession>
<name>A0A7S4G4F6_9EUGL</name>
<feature type="transmembrane region" description="Helical" evidence="6">
    <location>
        <begin position="1671"/>
        <end position="1692"/>
    </location>
</feature>
<feature type="region of interest" description="Disordered" evidence="5">
    <location>
        <begin position="908"/>
        <end position="928"/>
    </location>
</feature>
<dbReference type="GO" id="GO:0071944">
    <property type="term" value="C:cell periphery"/>
    <property type="evidence" value="ECO:0007669"/>
    <property type="project" value="UniProtKB-ARBA"/>
</dbReference>
<evidence type="ECO:0000256" key="1">
    <source>
        <dbReference type="ARBA" id="ARBA00004167"/>
    </source>
</evidence>
<dbReference type="PANTHER" id="PTHR15549">
    <property type="entry name" value="PAIRED IMMUNOGLOBULIN-LIKE TYPE 2 RECEPTOR"/>
    <property type="match status" value="1"/>
</dbReference>
<evidence type="ECO:0000313" key="7">
    <source>
        <dbReference type="EMBL" id="CAE0824895.1"/>
    </source>
</evidence>
<evidence type="ECO:0000256" key="3">
    <source>
        <dbReference type="ARBA" id="ARBA00022989"/>
    </source>
</evidence>
<dbReference type="InterPro" id="IPR051694">
    <property type="entry name" value="Immunoregulatory_rcpt-like"/>
</dbReference>
<keyword evidence="3 6" id="KW-1133">Transmembrane helix</keyword>
<feature type="region of interest" description="Disordered" evidence="5">
    <location>
        <begin position="1320"/>
        <end position="1413"/>
    </location>
</feature>
<sequence length="1974" mass="208726">MATSSLSQLLYGNWEFTNVQFVEAVTGFVPNTAPALTLYYKLSFSITQPSTGAEKIVLTSHHTGQFRWNTVNNSATATSCPSTEYGVMTCDLTASGYSTTNTFYLFFDPATSFIGSVGNLTLSAYAFTNWTQALGASILGDITALSSVVTPVEALHGTVRNISMTVTTNGPTTSGETIVVSNSLIDAARGLRWGISENATTACDSNGTHYFCNLVGFHFDSTGKDLYLLAYPLDSLVGNFTLQAQVEAYSVAPQSLFVDVRSLGEATAVLWGYSTVEVPAGAGNLSLLLEFNTSGVSIGGEVIMGTVLAANDVLMWSTVNDSTTATSCTGTGLEKSCTLGMQYNQTGNRIYMFYRPEYRSMGKLSFAIQATSYVSNTFSPPVTVLGYLSVASALSEPVAVHGTARDLYLSINTSGVTTGGERIEVDAAGVASVTMEMGNSTVCPLSGSVFVCSLLNTRFGPNATTVSLRIVPSDALVGPSNISYTVATDSTFPTLDFVEITSLGTFDNPAAPVQPGSITTAELIPIVLSFSASGPSLGDGQMLVSVSDPSMHVTWTYAVYETVNASNTSNGTQVLAQGSLMTDSGTLCAAPTSGTDVRVCTVGHLNRTVIVFVTAPLAMSGPMSVQVVLSSKFFLNYTYNFSTTLIGSPTVTSVVSPYEAKHGTARHIVLSMSTTRMSPGNATLYVDATNIPASDGVKFSLVDNSTAATACALQSSEYVCDLTGVQLTASVTQLHLYTNLLDTAVGPTPINTRAVSQYMLEASHTVDTISLLELLGVTVMQSPSVIYGGHVYVQFSFDASGMSIGDEVITVSISPQQQFGQLAWNVPNNTATATACPTSNTSQTANCTLTGYTFTKTSNQLTVFFTPTGDALGDLGLVITLSSPYMVPYVYRPNVTLEGFMVVTSSPVVPTSGPPGTRRNCTLSVSSQTPTSTSEAIYIRTQDIEPGSIVEMVNLNTSTAATCTVSGDWVVCLVNETGFNFVSNATLFSLSFVPNSAFVGPSNLVVSGQADFFSSPPHAIPFESLGEFTTVSIMNYSYEQVNPVTLQFTFGATGMSIGGESISTMIASAGDSLKWYVNNASMASGCAAGSKLVCDMSSLTWNKANNSLALVYSPFPASRSGPTVLDFYLEADYFIPKLVNFNFTLVGTFLVPASYVTPYEEYHQLRRTLTLNASTTVGQTVWQILLRGSEIGSNYGPVQWWLGSSNNYNDCTVLLNGDHLCTVDVSPVQPLEYKTVNLGVTPADTTEGLHEFHVTLSADNVVAYALAVPFIVNMTGTVTPTATATPLPSATPIPTITPTRSPTVTSAVTLTPNITLTATNTPSAAATTTATRTRSTTPTRTSTLTRSRTASRTATNTYSKSPTTQATRTVTATATPTSSSTQAMTTTVTSTVMPTPTRTPTATPAWQGDAVQSNGQNPMIIRAIVPIGPRVTVDDRFILAPVSAPATVKQLIGITPASTQRKLLQATDVPMNVQHCYDYATRNPTSAAAISSAGTVSANGRQVELSIPGIVDGGSYALCLTAGTPAVWVMVENPLLVGGVTDVQAFRTDGSLYDLNNQDYPQRGASIKLSFKGLKFSLNDTFKVSYSNDCTGTASGPFRMCDASCGTEASWPYKNTFESTITLNDAGTHYICFAGVEYPANDHKMVLQLPVEYLGTAGAADGAAAGSNTTLIVIIIIVVVAWLLCSVVYLLWRRRAKKVSDMQVVTGDNGEERGDLVLYQTPGAEAITQQRVKTPPSPIKEVPEYSSPPVKEKPDQGVRKGSEIVPVPLPASAAAGELVVQDTDNLDNQGSIVYVGPEGQWRSLAQGVDSSRMQMGGQAHAAMVSTPQRHWMPPDVEPDSNVHGMVTGNMGTLPPWSGRPLYANAPAALYPQPFNPPAVPSPVWPSNPRQAPNPIGSYGARMALPRPPVPPGGNDSPDFSYTEQEALQHWGRLAGTSLLAPQRSPVQQSTVPAHPSTIPAQPLPPRDPGPPPPL</sequence>
<gene>
    <name evidence="7" type="ORF">EGYM00163_LOCUS36138</name>
</gene>
<feature type="region of interest" description="Disordered" evidence="5">
    <location>
        <begin position="1881"/>
        <end position="1974"/>
    </location>
</feature>
<evidence type="ECO:0000256" key="5">
    <source>
        <dbReference type="SAM" id="MobiDB-lite"/>
    </source>
</evidence>
<organism evidence="7">
    <name type="scientific">Eutreptiella gymnastica</name>
    <dbReference type="NCBI Taxonomy" id="73025"/>
    <lineage>
        <taxon>Eukaryota</taxon>
        <taxon>Discoba</taxon>
        <taxon>Euglenozoa</taxon>
        <taxon>Euglenida</taxon>
        <taxon>Spirocuta</taxon>
        <taxon>Euglenophyceae</taxon>
        <taxon>Eutreptiales</taxon>
        <taxon>Eutreptiaceae</taxon>
        <taxon>Eutreptiella</taxon>
    </lineage>
</organism>
<comment type="subcellular location">
    <subcellularLocation>
        <location evidence="1">Membrane</location>
        <topology evidence="1">Single-pass membrane protein</topology>
    </subcellularLocation>
</comment>